<dbReference type="HOGENOM" id="CLU_3419588_0_0_1"/>
<proteinExistence type="predicted"/>
<protein>
    <submittedName>
        <fullName evidence="1">Uncharacterized protein</fullName>
    </submittedName>
</protein>
<dbReference type="EMBL" id="DS268560">
    <property type="protein sequence ID" value="EFO90045.1"/>
    <property type="molecule type" value="Genomic_DNA"/>
</dbReference>
<sequence>MNTVLGKIADLKKNHEELYKGTNKN</sequence>
<organism evidence="2">
    <name type="scientific">Caenorhabditis remanei</name>
    <name type="common">Caenorhabditis vulgaris</name>
    <dbReference type="NCBI Taxonomy" id="31234"/>
    <lineage>
        <taxon>Eukaryota</taxon>
        <taxon>Metazoa</taxon>
        <taxon>Ecdysozoa</taxon>
        <taxon>Nematoda</taxon>
        <taxon>Chromadorea</taxon>
        <taxon>Rhabditida</taxon>
        <taxon>Rhabditina</taxon>
        <taxon>Rhabditomorpha</taxon>
        <taxon>Rhabditoidea</taxon>
        <taxon>Rhabditidae</taxon>
        <taxon>Peloderinae</taxon>
        <taxon>Caenorhabditis</taxon>
    </lineage>
</organism>
<name>E3N8Y4_CAERE</name>
<dbReference type="InParanoid" id="E3N8Y4"/>
<dbReference type="Proteomes" id="UP000008281">
    <property type="component" value="Unassembled WGS sequence"/>
</dbReference>
<gene>
    <name evidence="1" type="ORF">CRE_21508</name>
</gene>
<keyword evidence="2" id="KW-1185">Reference proteome</keyword>
<evidence type="ECO:0000313" key="2">
    <source>
        <dbReference type="Proteomes" id="UP000008281"/>
    </source>
</evidence>
<evidence type="ECO:0000313" key="1">
    <source>
        <dbReference type="EMBL" id="EFO90045.1"/>
    </source>
</evidence>
<accession>E3N8Y4</accession>
<dbReference type="AlphaFoldDB" id="E3N8Y4"/>
<reference evidence="1" key="1">
    <citation type="submission" date="2007-07" db="EMBL/GenBank/DDBJ databases">
        <title>PCAP assembly of the Caenorhabditis remanei genome.</title>
        <authorList>
            <consortium name="The Caenorhabditis remanei Sequencing Consortium"/>
            <person name="Wilson R.K."/>
        </authorList>
    </citation>
    <scope>NUCLEOTIDE SEQUENCE [LARGE SCALE GENOMIC DNA]</scope>
    <source>
        <strain evidence="1">PB4641</strain>
    </source>
</reference>